<keyword evidence="3 5" id="KW-1133">Transmembrane helix</keyword>
<evidence type="ECO:0000259" key="6">
    <source>
        <dbReference type="Pfam" id="PF07291"/>
    </source>
</evidence>
<evidence type="ECO:0000313" key="7">
    <source>
        <dbReference type="EMBL" id="QEC72230.1"/>
    </source>
</evidence>
<evidence type="ECO:0000313" key="8">
    <source>
        <dbReference type="Proteomes" id="UP000321291"/>
    </source>
</evidence>
<reference evidence="7 8" key="1">
    <citation type="journal article" date="2017" name="Int. J. Syst. Evol. Microbiol.">
        <title>Arachidicoccus ginsenosidivorans sp. nov., with ginsenoside-converting activity isolated from ginseng cultivating soil.</title>
        <authorList>
            <person name="Siddiqi M.Z."/>
            <person name="Aslam Z."/>
            <person name="Im W.T."/>
        </authorList>
    </citation>
    <scope>NUCLEOTIDE SEQUENCE [LARGE SCALE GENOMIC DNA]</scope>
    <source>
        <strain evidence="7 8">Gsoil 809</strain>
    </source>
</reference>
<name>A0A5B8VL44_9BACT</name>
<keyword evidence="4 5" id="KW-0472">Membrane</keyword>
<dbReference type="GO" id="GO:0030416">
    <property type="term" value="P:methylamine metabolic process"/>
    <property type="evidence" value="ECO:0007669"/>
    <property type="project" value="InterPro"/>
</dbReference>
<feature type="transmembrane region" description="Helical" evidence="5">
    <location>
        <begin position="134"/>
        <end position="152"/>
    </location>
</feature>
<gene>
    <name evidence="7" type="ORF">FSB73_11655</name>
</gene>
<dbReference type="InterPro" id="IPR009908">
    <property type="entry name" value="Methylamine_util_MauE"/>
</dbReference>
<evidence type="ECO:0000256" key="3">
    <source>
        <dbReference type="ARBA" id="ARBA00022989"/>
    </source>
</evidence>
<feature type="transmembrane region" description="Helical" evidence="5">
    <location>
        <begin position="61"/>
        <end position="83"/>
    </location>
</feature>
<evidence type="ECO:0000256" key="5">
    <source>
        <dbReference type="SAM" id="Phobius"/>
    </source>
</evidence>
<protein>
    <recommendedName>
        <fullName evidence="6">Methylamine utilisation protein MauE domain-containing protein</fullName>
    </recommendedName>
</protein>
<keyword evidence="2 5" id="KW-0812">Transmembrane</keyword>
<dbReference type="EMBL" id="CP042434">
    <property type="protein sequence ID" value="QEC72230.1"/>
    <property type="molecule type" value="Genomic_DNA"/>
</dbReference>
<dbReference type="GO" id="GO:0016020">
    <property type="term" value="C:membrane"/>
    <property type="evidence" value="ECO:0007669"/>
    <property type="project" value="UniProtKB-SubCell"/>
</dbReference>
<proteinExistence type="predicted"/>
<evidence type="ECO:0000256" key="4">
    <source>
        <dbReference type="ARBA" id="ARBA00023136"/>
    </source>
</evidence>
<comment type="subcellular location">
    <subcellularLocation>
        <location evidence="1">Membrane</location>
        <topology evidence="1">Multi-pass membrane protein</topology>
    </subcellularLocation>
</comment>
<sequence>MSLIRINVAEAYPSQKRLNRMKITISIICGLLTLLWAYAAFSKLLSYHDFLIQLKRQPLPTWSISGLAVGLPIFELLIAFLICGNYTKKAGLWLSSVLMICFTGYVALALSGAFGSIPCSCGGILSRMGWQTHLIFNIVYTILALFGLWTFNRYKKLNIHAR</sequence>
<dbReference type="RefSeq" id="WP_146782194.1">
    <property type="nucleotide sequence ID" value="NZ_CP042434.1"/>
</dbReference>
<accession>A0A5B8VL44</accession>
<dbReference type="Proteomes" id="UP000321291">
    <property type="component" value="Chromosome"/>
</dbReference>
<dbReference type="KEGG" id="agi:FSB73_11655"/>
<dbReference type="AlphaFoldDB" id="A0A5B8VL44"/>
<evidence type="ECO:0000256" key="1">
    <source>
        <dbReference type="ARBA" id="ARBA00004141"/>
    </source>
</evidence>
<feature type="transmembrane region" description="Helical" evidence="5">
    <location>
        <begin position="21"/>
        <end position="41"/>
    </location>
</feature>
<keyword evidence="8" id="KW-1185">Reference proteome</keyword>
<feature type="transmembrane region" description="Helical" evidence="5">
    <location>
        <begin position="90"/>
        <end position="114"/>
    </location>
</feature>
<evidence type="ECO:0000256" key="2">
    <source>
        <dbReference type="ARBA" id="ARBA00022692"/>
    </source>
</evidence>
<dbReference type="OrthoDB" id="680026at2"/>
<organism evidence="7 8">
    <name type="scientific">Arachidicoccus ginsenosidivorans</name>
    <dbReference type="NCBI Taxonomy" id="496057"/>
    <lineage>
        <taxon>Bacteria</taxon>
        <taxon>Pseudomonadati</taxon>
        <taxon>Bacteroidota</taxon>
        <taxon>Chitinophagia</taxon>
        <taxon>Chitinophagales</taxon>
        <taxon>Chitinophagaceae</taxon>
        <taxon>Arachidicoccus</taxon>
    </lineage>
</organism>
<feature type="domain" description="Methylamine utilisation protein MauE" evidence="6">
    <location>
        <begin position="21"/>
        <end position="149"/>
    </location>
</feature>
<dbReference type="Pfam" id="PF07291">
    <property type="entry name" value="MauE"/>
    <property type="match status" value="1"/>
</dbReference>